<protein>
    <recommendedName>
        <fullName evidence="4">Baseplate assembly protein</fullName>
    </recommendedName>
</protein>
<keyword evidence="3" id="KW-1185">Reference proteome</keyword>
<evidence type="ECO:0000256" key="1">
    <source>
        <dbReference type="SAM" id="MobiDB-lite"/>
    </source>
</evidence>
<dbReference type="RefSeq" id="WP_271177854.1">
    <property type="nucleotide sequence ID" value="NZ_BAAAJO010000004.1"/>
</dbReference>
<evidence type="ECO:0008006" key="4">
    <source>
        <dbReference type="Google" id="ProtNLM"/>
    </source>
</evidence>
<dbReference type="InterPro" id="IPR011749">
    <property type="entry name" value="CHP02243"/>
</dbReference>
<comment type="caution">
    <text evidence="2">The sequence shown here is derived from an EMBL/GenBank/DDBJ whole genome shotgun (WGS) entry which is preliminary data.</text>
</comment>
<dbReference type="Proteomes" id="UP001142372">
    <property type="component" value="Unassembled WGS sequence"/>
</dbReference>
<organism evidence="2 3">
    <name type="scientific">Leifsonia poae</name>
    <dbReference type="NCBI Taxonomy" id="110933"/>
    <lineage>
        <taxon>Bacteria</taxon>
        <taxon>Bacillati</taxon>
        <taxon>Actinomycetota</taxon>
        <taxon>Actinomycetes</taxon>
        <taxon>Micrococcales</taxon>
        <taxon>Microbacteriaceae</taxon>
        <taxon>Leifsonia</taxon>
    </lineage>
</organism>
<feature type="compositionally biased region" description="Pro residues" evidence="1">
    <location>
        <begin position="892"/>
        <end position="911"/>
    </location>
</feature>
<dbReference type="EMBL" id="BSEN01000013">
    <property type="protein sequence ID" value="GLJ77210.1"/>
    <property type="molecule type" value="Genomic_DNA"/>
</dbReference>
<name>A0A9W6HB11_9MICO</name>
<evidence type="ECO:0000313" key="2">
    <source>
        <dbReference type="EMBL" id="GLJ77210.1"/>
    </source>
</evidence>
<sequence length="951" mass="101454">MTANRPGLSSIDYRAGTRDTVFSAMRARLSTADHAATAALTTRQPDDATIALLDAWATTEDVLTFYQERIANECYLRTATERRSVVELARLVGYRVRPGVAASVHLAYQLDAGSPPVVIPAGARSNSVPEPGETQQAFETSDELEARPEWNDLAARVTRSQTPQSVLSDGLYLAGTATRLAPSDALLLDLGDGLPLRHARVAAVEVQAEHDRTLVTLADWNGGTFSDPAVPPEVQAVPASLRRRGAAGGQKGDGFLDLLDDLRQPPSIPPASSRALGRSVDAVFGRGQDIYPALLTSLQPRFGAVLYAALRQRRVSRPTPLAVYALRSKVSLFGHNAPREVRFSGGAVLPSVEWVLAADEQDDRLFLDTTDDAMLRDRTIVIERPLDGDLAKMEALVADVARESGLSRSAYGLTGAQTMVEVREPWWHPETGGERVSDVPPAAGKYFMESLRATTVYCRQEELPLAEAPIAADVRDSELELGALYDGLVSGRWVIVEGERTDVSGTAGVHAAELAMIAGVRQGTATMRLLQQDGTTVQVDRPGEATHTFLTLAKPLAYRYRRDSVTIHGNVVPATNGESRQEVLGSGVAGRTLQTFALRQPPLTHVSAPTPAGEQSTLVVRVDEVQWHEADSLAALGAGERGYLTATDDTGVTRVTFGTGDRGARLPSGQENVRAVYRSGIGRAGNVLSGQISQLATRPLGVKGVVNPIRSSGGADPEGLESARENVPIALMAFDRLVSVEDYADFSRLFAGIGAASAARLSNGRQRILQVTIAGADDAPIEPTSDLFRNLSAALHDFGDPHLAVRVAVRELLAMVISANVKVLADYDWELVEPHVRAALLEAFSFERSRLGESVASSRVVQVIAGVPGVDWVDLDTLSSWSEQQIADALAAPPPPGPAAAPTASPSPPARPPRRLTVLGDRADGGLLLPAQLAMLLPTVADTLILTEVTS</sequence>
<gene>
    <name evidence="2" type="ORF">GCM10017584_27840</name>
</gene>
<reference evidence="2" key="2">
    <citation type="submission" date="2023-01" db="EMBL/GenBank/DDBJ databases">
        <authorList>
            <person name="Sun Q."/>
            <person name="Evtushenko L."/>
        </authorList>
    </citation>
    <scope>NUCLEOTIDE SEQUENCE</scope>
    <source>
        <strain evidence="2">VKM Ac-1401</strain>
    </source>
</reference>
<dbReference type="NCBIfam" id="TIGR02243">
    <property type="entry name" value="putative baseplate assembly protein"/>
    <property type="match status" value="1"/>
</dbReference>
<reference evidence="2" key="1">
    <citation type="journal article" date="2014" name="Int. J. Syst. Evol. Microbiol.">
        <title>Complete genome sequence of Corynebacterium casei LMG S-19264T (=DSM 44701T), isolated from a smear-ripened cheese.</title>
        <authorList>
            <consortium name="US DOE Joint Genome Institute (JGI-PGF)"/>
            <person name="Walter F."/>
            <person name="Albersmeier A."/>
            <person name="Kalinowski J."/>
            <person name="Ruckert C."/>
        </authorList>
    </citation>
    <scope>NUCLEOTIDE SEQUENCE</scope>
    <source>
        <strain evidence="2">VKM Ac-1401</strain>
    </source>
</reference>
<evidence type="ECO:0000313" key="3">
    <source>
        <dbReference type="Proteomes" id="UP001142372"/>
    </source>
</evidence>
<feature type="region of interest" description="Disordered" evidence="1">
    <location>
        <begin position="889"/>
        <end position="916"/>
    </location>
</feature>
<dbReference type="AlphaFoldDB" id="A0A9W6HB11"/>
<accession>A0A9W6HB11</accession>
<proteinExistence type="predicted"/>